<evidence type="ECO:0000313" key="2">
    <source>
        <dbReference type="Proteomes" id="UP000198885"/>
    </source>
</evidence>
<organism evidence="1 2">
    <name type="scientific">Tranquillimonas rosea</name>
    <dbReference type="NCBI Taxonomy" id="641238"/>
    <lineage>
        <taxon>Bacteria</taxon>
        <taxon>Pseudomonadati</taxon>
        <taxon>Pseudomonadota</taxon>
        <taxon>Alphaproteobacteria</taxon>
        <taxon>Rhodobacterales</taxon>
        <taxon>Roseobacteraceae</taxon>
        <taxon>Tranquillimonas</taxon>
    </lineage>
</organism>
<gene>
    <name evidence="1" type="ORF">SAMN04490244_101290</name>
</gene>
<evidence type="ECO:0000313" key="1">
    <source>
        <dbReference type="EMBL" id="SER50483.1"/>
    </source>
</evidence>
<proteinExistence type="predicted"/>
<reference evidence="1 2" key="1">
    <citation type="submission" date="2016-10" db="EMBL/GenBank/DDBJ databases">
        <authorList>
            <person name="de Groot N.N."/>
        </authorList>
    </citation>
    <scope>NUCLEOTIDE SEQUENCE [LARGE SCALE GENOMIC DNA]</scope>
    <source>
        <strain evidence="1 2">DSM 23042</strain>
    </source>
</reference>
<dbReference type="AlphaFoldDB" id="A0A1H9PSD1"/>
<sequence length="153" mass="16376">MPRNNSPDSIQDAIYRAYDAAGGLREVSRIIGLSVSTLSVYTDPARAHEPGLGSNHLDRLCAARPLAAAEMAAHYAELGGGVFQPVDVQTNVTSLYEQAGATAKEFGEAQAAMLRAAEHNSKGNRDAADREIDDAVQYLLSYKALMRKQRGAA</sequence>
<accession>A0A1H9PSD1</accession>
<dbReference type="Proteomes" id="UP000198885">
    <property type="component" value="Unassembled WGS sequence"/>
</dbReference>
<keyword evidence="2" id="KW-1185">Reference proteome</keyword>
<dbReference type="RefSeq" id="WP_177190357.1">
    <property type="nucleotide sequence ID" value="NZ_FOGU01000001.1"/>
</dbReference>
<dbReference type="EMBL" id="FOGU01000001">
    <property type="protein sequence ID" value="SER50483.1"/>
    <property type="molecule type" value="Genomic_DNA"/>
</dbReference>
<name>A0A1H9PSD1_9RHOB</name>
<dbReference type="STRING" id="641238.SAMN04490244_101290"/>
<protein>
    <submittedName>
        <fullName evidence="1">Uncharacterized protein</fullName>
    </submittedName>
</protein>